<dbReference type="KEGG" id="scor:J3U87_31815"/>
<dbReference type="PANTHER" id="PTHR35371:SF1">
    <property type="entry name" value="BLR7753 PROTEIN"/>
    <property type="match status" value="1"/>
</dbReference>
<sequence>MEHKEVFWLGMTAAMTAIVWVPYVLNRFVELGIWSSIADPGADLTPKAVWAGRLMNAHKNAIENLVVFASLVLALAVLDVSTPATGMAAMIYFYARLGHIAMQTFGVPVARTLMFLAGFGAQMVLAFALLGAIS</sequence>
<name>A0A8A4TJU3_SULCO</name>
<evidence type="ECO:0000256" key="4">
    <source>
        <dbReference type="ARBA" id="ARBA00023136"/>
    </source>
</evidence>
<evidence type="ECO:0000313" key="6">
    <source>
        <dbReference type="EMBL" id="QTD50196.1"/>
    </source>
</evidence>
<dbReference type="AlphaFoldDB" id="A0A8A4TJU3"/>
<dbReference type="RefSeq" id="WP_237379827.1">
    <property type="nucleotide sequence ID" value="NZ_CP071793.1"/>
</dbReference>
<keyword evidence="4 5" id="KW-0472">Membrane</keyword>
<protein>
    <submittedName>
        <fullName evidence="6">MAPEG family protein</fullName>
    </submittedName>
</protein>
<reference evidence="6" key="1">
    <citation type="submission" date="2021-03" db="EMBL/GenBank/DDBJ databases">
        <title>Acanthopleuribacteraceae sp. M133.</title>
        <authorList>
            <person name="Wang G."/>
        </authorList>
    </citation>
    <scope>NUCLEOTIDE SEQUENCE</scope>
    <source>
        <strain evidence="6">M133</strain>
    </source>
</reference>
<evidence type="ECO:0000256" key="2">
    <source>
        <dbReference type="ARBA" id="ARBA00022692"/>
    </source>
</evidence>
<gene>
    <name evidence="6" type="ORF">J3U87_31815</name>
</gene>
<feature type="transmembrane region" description="Helical" evidence="5">
    <location>
        <begin position="65"/>
        <end position="93"/>
    </location>
</feature>
<dbReference type="Gene3D" id="1.20.120.550">
    <property type="entry name" value="Membrane associated eicosanoid/glutathione metabolism-like domain"/>
    <property type="match status" value="1"/>
</dbReference>
<keyword evidence="2 5" id="KW-0812">Transmembrane</keyword>
<dbReference type="Pfam" id="PF01124">
    <property type="entry name" value="MAPEG"/>
    <property type="match status" value="1"/>
</dbReference>
<dbReference type="PANTHER" id="PTHR35371">
    <property type="entry name" value="INNER MEMBRANE PROTEIN"/>
    <property type="match status" value="1"/>
</dbReference>
<evidence type="ECO:0000256" key="5">
    <source>
        <dbReference type="SAM" id="Phobius"/>
    </source>
</evidence>
<organism evidence="6 7">
    <name type="scientific">Sulfidibacter corallicola</name>
    <dbReference type="NCBI Taxonomy" id="2818388"/>
    <lineage>
        <taxon>Bacteria</taxon>
        <taxon>Pseudomonadati</taxon>
        <taxon>Acidobacteriota</taxon>
        <taxon>Holophagae</taxon>
        <taxon>Acanthopleuribacterales</taxon>
        <taxon>Acanthopleuribacteraceae</taxon>
        <taxon>Sulfidibacter</taxon>
    </lineage>
</organism>
<dbReference type="SUPFAM" id="SSF161084">
    <property type="entry name" value="MAPEG domain-like"/>
    <property type="match status" value="1"/>
</dbReference>
<keyword evidence="7" id="KW-1185">Reference proteome</keyword>
<comment type="subcellular location">
    <subcellularLocation>
        <location evidence="1">Membrane</location>
    </subcellularLocation>
</comment>
<feature type="transmembrane region" description="Helical" evidence="5">
    <location>
        <begin position="113"/>
        <end position="133"/>
    </location>
</feature>
<dbReference type="InterPro" id="IPR023352">
    <property type="entry name" value="MAPEG-like_dom_sf"/>
</dbReference>
<dbReference type="GO" id="GO:0016020">
    <property type="term" value="C:membrane"/>
    <property type="evidence" value="ECO:0007669"/>
    <property type="project" value="UniProtKB-SubCell"/>
</dbReference>
<evidence type="ECO:0000256" key="1">
    <source>
        <dbReference type="ARBA" id="ARBA00004370"/>
    </source>
</evidence>
<proteinExistence type="predicted"/>
<feature type="transmembrane region" description="Helical" evidence="5">
    <location>
        <begin position="6"/>
        <end position="25"/>
    </location>
</feature>
<dbReference type="InterPro" id="IPR001129">
    <property type="entry name" value="Membr-assoc_MAPEG"/>
</dbReference>
<dbReference type="EMBL" id="CP071793">
    <property type="protein sequence ID" value="QTD50196.1"/>
    <property type="molecule type" value="Genomic_DNA"/>
</dbReference>
<accession>A0A8A4TJU3</accession>
<dbReference type="Proteomes" id="UP000663929">
    <property type="component" value="Chromosome"/>
</dbReference>
<keyword evidence="3 5" id="KW-1133">Transmembrane helix</keyword>
<evidence type="ECO:0000256" key="3">
    <source>
        <dbReference type="ARBA" id="ARBA00022989"/>
    </source>
</evidence>
<evidence type="ECO:0000313" key="7">
    <source>
        <dbReference type="Proteomes" id="UP000663929"/>
    </source>
</evidence>